<sequence length="165" mass="18034">MLASSSSPPPSPLTARFSVSTSPQKAMRFVDVANIFVKMRKTATTVKSTSGDPQTHPGIQLTCERKVPLDEEERFVCRDGVDTMKLLRAARTTLYEKAEALGANVLVDEQWSCAISGPRRDGSYRVLIRYSACASRSSVADPQKPVGLENARCVPGLMTILSRDE</sequence>
<keyword evidence="2" id="KW-1185">Reference proteome</keyword>
<accession>A0A4S4N1I7</accession>
<evidence type="ECO:0000313" key="1">
    <source>
        <dbReference type="EMBL" id="THH32776.1"/>
    </source>
</evidence>
<gene>
    <name evidence="1" type="ORF">EUX98_g1409</name>
</gene>
<dbReference type="OrthoDB" id="3261081at2759"/>
<dbReference type="EMBL" id="SGPM01000015">
    <property type="protein sequence ID" value="THH32776.1"/>
    <property type="molecule type" value="Genomic_DNA"/>
</dbReference>
<dbReference type="AlphaFoldDB" id="A0A4S4N1I7"/>
<reference evidence="1 2" key="1">
    <citation type="submission" date="2019-02" db="EMBL/GenBank/DDBJ databases">
        <title>Genome sequencing of the rare red list fungi Antrodiella citrinella (Flaviporus citrinellus).</title>
        <authorList>
            <person name="Buettner E."/>
            <person name="Kellner H."/>
        </authorList>
    </citation>
    <scope>NUCLEOTIDE SEQUENCE [LARGE SCALE GENOMIC DNA]</scope>
    <source>
        <strain evidence="1 2">DSM 108506</strain>
    </source>
</reference>
<comment type="caution">
    <text evidence="1">The sequence shown here is derived from an EMBL/GenBank/DDBJ whole genome shotgun (WGS) entry which is preliminary data.</text>
</comment>
<proteinExistence type="predicted"/>
<name>A0A4S4N1I7_9APHY</name>
<protein>
    <submittedName>
        <fullName evidence="1">Uncharacterized protein</fullName>
    </submittedName>
</protein>
<dbReference type="Proteomes" id="UP000308730">
    <property type="component" value="Unassembled WGS sequence"/>
</dbReference>
<evidence type="ECO:0000313" key="2">
    <source>
        <dbReference type="Proteomes" id="UP000308730"/>
    </source>
</evidence>
<organism evidence="1 2">
    <name type="scientific">Antrodiella citrinella</name>
    <dbReference type="NCBI Taxonomy" id="2447956"/>
    <lineage>
        <taxon>Eukaryota</taxon>
        <taxon>Fungi</taxon>
        <taxon>Dikarya</taxon>
        <taxon>Basidiomycota</taxon>
        <taxon>Agaricomycotina</taxon>
        <taxon>Agaricomycetes</taxon>
        <taxon>Polyporales</taxon>
        <taxon>Steccherinaceae</taxon>
        <taxon>Antrodiella</taxon>
    </lineage>
</organism>